<accession>A0A1Y1JN94</accession>
<reference evidence="2" key="1">
    <citation type="submission" date="2017-04" db="EMBL/GenBank/DDBJ databases">
        <title>Plasmodium gonderi genome.</title>
        <authorList>
            <person name="Arisue N."/>
            <person name="Honma H."/>
            <person name="Kawai S."/>
            <person name="Tougan T."/>
            <person name="Tanabe K."/>
            <person name="Horii T."/>
        </authorList>
    </citation>
    <scope>NUCLEOTIDE SEQUENCE [LARGE SCALE GENOMIC DNA]</scope>
    <source>
        <strain evidence="2">ATCC 30045</strain>
    </source>
</reference>
<comment type="caution">
    <text evidence="1">The sequence shown here is derived from an EMBL/GenBank/DDBJ whole genome shotgun (WGS) entry which is preliminary data.</text>
</comment>
<name>A0A1Y1JN94_PLAGO</name>
<keyword evidence="2" id="KW-1185">Reference proteome</keyword>
<dbReference type="RefSeq" id="XP_028546655.1">
    <property type="nucleotide sequence ID" value="XM_028690854.1"/>
</dbReference>
<evidence type="ECO:0000313" key="1">
    <source>
        <dbReference type="EMBL" id="GAW84066.1"/>
    </source>
</evidence>
<dbReference type="Proteomes" id="UP000195521">
    <property type="component" value="Unassembled WGS sequence"/>
</dbReference>
<dbReference type="OrthoDB" id="388752at2759"/>
<organism evidence="1 2">
    <name type="scientific">Plasmodium gonderi</name>
    <dbReference type="NCBI Taxonomy" id="77519"/>
    <lineage>
        <taxon>Eukaryota</taxon>
        <taxon>Sar</taxon>
        <taxon>Alveolata</taxon>
        <taxon>Apicomplexa</taxon>
        <taxon>Aconoidasida</taxon>
        <taxon>Haemosporida</taxon>
        <taxon>Plasmodiidae</taxon>
        <taxon>Plasmodium</taxon>
        <taxon>Plasmodium (Plasmodium)</taxon>
    </lineage>
</organism>
<proteinExistence type="predicted"/>
<dbReference type="AlphaFoldDB" id="A0A1Y1JN94"/>
<protein>
    <submittedName>
        <fullName evidence="1">Variable surface protein</fullName>
    </submittedName>
</protein>
<sequence>LGIILPVLDRIDSTTKHILPIPVGYKQTGGRWFREYKSVLSASGIPAAVEKKEKMFSNLYYDFNKDMYRKRFYYANI</sequence>
<evidence type="ECO:0000313" key="2">
    <source>
        <dbReference type="Proteomes" id="UP000195521"/>
    </source>
</evidence>
<dbReference type="GeneID" id="39744874"/>
<feature type="non-terminal residue" evidence="1">
    <location>
        <position position="1"/>
    </location>
</feature>
<dbReference type="EMBL" id="BDQF01000091">
    <property type="protein sequence ID" value="GAW84066.1"/>
    <property type="molecule type" value="Genomic_DNA"/>
</dbReference>
<gene>
    <name evidence="1" type="ORF">PGO_000890</name>
</gene>